<name>A0A4P7GKM7_9ACTN</name>
<dbReference type="Gene3D" id="3.40.50.720">
    <property type="entry name" value="NAD(P)-binding Rossmann-like Domain"/>
    <property type="match status" value="1"/>
</dbReference>
<dbReference type="Pfam" id="PF13561">
    <property type="entry name" value="adh_short_C2"/>
    <property type="match status" value="1"/>
</dbReference>
<dbReference type="Proteomes" id="UP000294894">
    <property type="component" value="Chromosome"/>
</dbReference>
<accession>A0A4P7GKM7</accession>
<dbReference type="InterPro" id="IPR036291">
    <property type="entry name" value="NAD(P)-bd_dom_sf"/>
</dbReference>
<dbReference type="NCBIfam" id="NF006159">
    <property type="entry name" value="PRK08303.1"/>
    <property type="match status" value="1"/>
</dbReference>
<evidence type="ECO:0000313" key="2">
    <source>
        <dbReference type="Proteomes" id="UP000294894"/>
    </source>
</evidence>
<keyword evidence="2" id="KW-1185">Reference proteome</keyword>
<dbReference type="KEGG" id="noy:EXE57_09590"/>
<dbReference type="RefSeq" id="WP_135076893.1">
    <property type="nucleotide sequence ID" value="NZ_CP038267.1"/>
</dbReference>
<sequence>MASTALSGRVALVAGATRGAGRAIAVELARAGAHVWATGRSSRVSGPSEIGRPETIEETGELLAEVGEGEALVVDHEDSEAVAALVSRIEAEDGRLDVLVNDIFGGDRYAQWDKPLWEHDLDGGWRMLGMGVRTHLVTSHHALPLMLRSARDHGPGLLVEMTDGTHEANRTYRAGVGFYYDLVKAAVERIVVGLTAELADRPVTAVGVTPGWLRSEAMLDTFGVTEETWRDACAREPAFAISESPAYVARGVAALAAADDVDRWAGQVVSARQLSDAYGVTDTDGSRPDCWGHLATYGWGHGGDEGVARIRDYR</sequence>
<dbReference type="OrthoDB" id="63584at2"/>
<dbReference type="EMBL" id="CP038267">
    <property type="protein sequence ID" value="QBR92503.1"/>
    <property type="molecule type" value="Genomic_DNA"/>
</dbReference>
<gene>
    <name evidence="1" type="ORF">EXE57_09590</name>
</gene>
<reference evidence="1 2" key="1">
    <citation type="submission" date="2019-03" db="EMBL/GenBank/DDBJ databases">
        <title>Three New Species of Nocardioides, Nocardioides euryhalodurans sp. nov., Nocardioides seonyuensis sp. nov. and Nocardioides eburneoflavus sp. nov., Iolated from Soil.</title>
        <authorList>
            <person name="Roh S.G."/>
            <person name="Lee C."/>
            <person name="Kim M.-K."/>
            <person name="Kim S.B."/>
        </authorList>
    </citation>
    <scope>NUCLEOTIDE SEQUENCE [LARGE SCALE GENOMIC DNA]</scope>
    <source>
        <strain evidence="1 2">MMS17-SY117</strain>
    </source>
</reference>
<proteinExistence type="predicted"/>
<dbReference type="PANTHER" id="PTHR44147">
    <property type="entry name" value="DEHYDROGENASE/REDUCTASE SDR FAMILY MEMBER 1"/>
    <property type="match status" value="1"/>
</dbReference>
<dbReference type="SUPFAM" id="SSF51735">
    <property type="entry name" value="NAD(P)-binding Rossmann-fold domains"/>
    <property type="match status" value="1"/>
</dbReference>
<organism evidence="1 2">
    <name type="scientific">Nocardioides euryhalodurans</name>
    <dbReference type="NCBI Taxonomy" id="2518370"/>
    <lineage>
        <taxon>Bacteria</taxon>
        <taxon>Bacillati</taxon>
        <taxon>Actinomycetota</taxon>
        <taxon>Actinomycetes</taxon>
        <taxon>Propionibacteriales</taxon>
        <taxon>Nocardioidaceae</taxon>
        <taxon>Nocardioides</taxon>
    </lineage>
</organism>
<dbReference type="PANTHER" id="PTHR44147:SF2">
    <property type="entry name" value="DEHYDROGENASE_REDUCTASE SDR FAMILY MEMBER 1"/>
    <property type="match status" value="1"/>
</dbReference>
<protein>
    <submittedName>
        <fullName evidence="1">SDR family oxidoreductase</fullName>
    </submittedName>
</protein>
<evidence type="ECO:0000313" key="1">
    <source>
        <dbReference type="EMBL" id="QBR92503.1"/>
    </source>
</evidence>
<dbReference type="PRINTS" id="PR00081">
    <property type="entry name" value="GDHRDH"/>
</dbReference>
<dbReference type="InterPro" id="IPR002347">
    <property type="entry name" value="SDR_fam"/>
</dbReference>
<dbReference type="AlphaFoldDB" id="A0A4P7GKM7"/>